<accession>A0A9K3LDM5</accession>
<evidence type="ECO:0000256" key="1">
    <source>
        <dbReference type="ARBA" id="ARBA00012386"/>
    </source>
</evidence>
<comment type="caution">
    <text evidence="11">The sequence shown here is derived from an EMBL/GenBank/DDBJ whole genome shotgun (WGS) entry which is preliminary data.</text>
</comment>
<keyword evidence="2" id="KW-0808">Transferase</keyword>
<evidence type="ECO:0000256" key="5">
    <source>
        <dbReference type="ARBA" id="ARBA00034489"/>
    </source>
</evidence>
<dbReference type="Pfam" id="PF03942">
    <property type="entry name" value="DTW"/>
    <property type="match status" value="1"/>
</dbReference>
<dbReference type="SMART" id="SM01144">
    <property type="entry name" value="DTW"/>
    <property type="match status" value="1"/>
</dbReference>
<dbReference type="GO" id="GO:0008033">
    <property type="term" value="P:tRNA processing"/>
    <property type="evidence" value="ECO:0007669"/>
    <property type="project" value="UniProtKB-KW"/>
</dbReference>
<protein>
    <recommendedName>
        <fullName evidence="1">tRNA-uridine aminocarboxypropyltransferase</fullName>
        <ecNumber evidence="1">2.5.1.25</ecNumber>
    </recommendedName>
</protein>
<dbReference type="InterPro" id="IPR005636">
    <property type="entry name" value="DTW"/>
</dbReference>
<dbReference type="EMBL" id="JAGRRH010000013">
    <property type="protein sequence ID" value="KAG7359538.1"/>
    <property type="molecule type" value="Genomic_DNA"/>
</dbReference>
<dbReference type="PANTHER" id="PTHR21392">
    <property type="entry name" value="TRNA-URIDINE AMINOCARBOXYPROPYLTRANSFERASE 2"/>
    <property type="match status" value="1"/>
</dbReference>
<dbReference type="EMBL" id="JAGRRH010000016">
    <property type="protein sequence ID" value="KAG7353367.1"/>
    <property type="molecule type" value="Genomic_DNA"/>
</dbReference>
<evidence type="ECO:0000313" key="10">
    <source>
        <dbReference type="EMBL" id="KAG7353367.1"/>
    </source>
</evidence>
<keyword evidence="3" id="KW-0949">S-adenosyl-L-methionine</keyword>
<feature type="compositionally biased region" description="Basic and acidic residues" evidence="7">
    <location>
        <begin position="374"/>
        <end position="385"/>
    </location>
</feature>
<dbReference type="AlphaFoldDB" id="A0A9K3LDM5"/>
<evidence type="ECO:0000313" key="11">
    <source>
        <dbReference type="EMBL" id="KAG7359538.1"/>
    </source>
</evidence>
<evidence type="ECO:0000256" key="7">
    <source>
        <dbReference type="SAM" id="MobiDB-lite"/>
    </source>
</evidence>
<dbReference type="OrthoDB" id="408541at2759"/>
<proteinExistence type="inferred from homology"/>
<dbReference type="InterPro" id="IPR039262">
    <property type="entry name" value="DTWD2/TAPT"/>
</dbReference>
<sequence>MRKIILVNNAIKGLVVLLAFPQPKTQAFIPYSLKSEVLVVVGSNDFCSGGCQSSAKLRRRRKTDSVALQNRPCDDEHFFLNQVETTVDNVLKDFSSYTNILDLPASKRESLAVARHLNKRLCALRRNKDCPRCWMQRKHCICGSCPPVDLEVSAAPSLNRIFLLMHHKEIGLKIDTAKLILSSFPSKTRLVVAGIDAEYQDCMQEMIGAIGNVQSSTSQTRTCLLLFPDENAKTLEEIVTISDSFQTAEQGYDLIVLDGTWAQARKIVSRYFANCSSHVQSIKLSEDALEILERVGSTDSGHQLRRHCTSWRQVGTFEATRLFLRDWEQVFGKFSRDEGRSMDENETIWGKTELYQQIANNAALRELGPPRPRLNSEKKPDDDKK</sequence>
<evidence type="ECO:0000256" key="4">
    <source>
        <dbReference type="ARBA" id="ARBA00022694"/>
    </source>
</evidence>
<gene>
    <name evidence="10" type="ORF">IV203_002722</name>
    <name evidence="11" type="ORF">IV203_034636</name>
</gene>
<reference evidence="11" key="2">
    <citation type="submission" date="2021-04" db="EMBL/GenBank/DDBJ databases">
        <authorList>
            <person name="Podell S."/>
        </authorList>
    </citation>
    <scope>NUCLEOTIDE SEQUENCE</scope>
    <source>
        <strain evidence="11">Hildebrandi</strain>
    </source>
</reference>
<organism evidence="11 12">
    <name type="scientific">Nitzschia inconspicua</name>
    <dbReference type="NCBI Taxonomy" id="303405"/>
    <lineage>
        <taxon>Eukaryota</taxon>
        <taxon>Sar</taxon>
        <taxon>Stramenopiles</taxon>
        <taxon>Ochrophyta</taxon>
        <taxon>Bacillariophyta</taxon>
        <taxon>Bacillariophyceae</taxon>
        <taxon>Bacillariophycidae</taxon>
        <taxon>Bacillariales</taxon>
        <taxon>Bacillariaceae</taxon>
        <taxon>Nitzschia</taxon>
    </lineage>
</organism>
<feature type="chain" id="PRO_5039844430" description="tRNA-uridine aminocarboxypropyltransferase" evidence="8">
    <location>
        <begin position="28"/>
        <end position="385"/>
    </location>
</feature>
<name>A0A9K3LDM5_9STRA</name>
<dbReference type="GO" id="GO:0016432">
    <property type="term" value="F:tRNA-uridine aminocarboxypropyltransferase activity"/>
    <property type="evidence" value="ECO:0007669"/>
    <property type="project" value="UniProtKB-EC"/>
</dbReference>
<evidence type="ECO:0000256" key="6">
    <source>
        <dbReference type="ARBA" id="ARBA00048718"/>
    </source>
</evidence>
<reference evidence="11" key="1">
    <citation type="journal article" date="2021" name="Sci. Rep.">
        <title>Diploid genomic architecture of Nitzschia inconspicua, an elite biomass production diatom.</title>
        <authorList>
            <person name="Oliver A."/>
            <person name="Podell S."/>
            <person name="Pinowska A."/>
            <person name="Traller J.C."/>
            <person name="Smith S.R."/>
            <person name="McClure R."/>
            <person name="Beliaev A."/>
            <person name="Bohutskyi P."/>
            <person name="Hill E.A."/>
            <person name="Rabines A."/>
            <person name="Zheng H."/>
            <person name="Allen L.Z."/>
            <person name="Kuo A."/>
            <person name="Grigoriev I.V."/>
            <person name="Allen A.E."/>
            <person name="Hazlebeck D."/>
            <person name="Allen E.E."/>
        </authorList>
    </citation>
    <scope>NUCLEOTIDE SEQUENCE</scope>
    <source>
        <strain evidence="11">Hildebrandi</strain>
    </source>
</reference>
<keyword evidence="12" id="KW-1185">Reference proteome</keyword>
<comment type="similarity">
    <text evidence="5">Belongs to the TDD superfamily. DTWD2 family.</text>
</comment>
<dbReference type="EC" id="2.5.1.25" evidence="1"/>
<feature type="domain" description="DTW" evidence="9">
    <location>
        <begin position="126"/>
        <end position="340"/>
    </location>
</feature>
<dbReference type="Proteomes" id="UP000693970">
    <property type="component" value="Unassembled WGS sequence"/>
</dbReference>
<keyword evidence="4" id="KW-0819">tRNA processing</keyword>
<evidence type="ECO:0000256" key="3">
    <source>
        <dbReference type="ARBA" id="ARBA00022691"/>
    </source>
</evidence>
<feature type="region of interest" description="Disordered" evidence="7">
    <location>
        <begin position="365"/>
        <end position="385"/>
    </location>
</feature>
<dbReference type="PANTHER" id="PTHR21392:SF0">
    <property type="entry name" value="TRNA-URIDINE AMINOCARBOXYPROPYLTRANSFERASE 2"/>
    <property type="match status" value="1"/>
</dbReference>
<comment type="catalytic activity">
    <reaction evidence="6">
        <text>a uridine in tRNA + S-adenosyl-L-methionine = a 3-[(3S)-3-amino-3-carboxypropyl]uridine in tRNA + S-methyl-5'-thioadenosine + H(+)</text>
        <dbReference type="Rhea" id="RHEA:62432"/>
        <dbReference type="Rhea" id="RHEA-COMP:13339"/>
        <dbReference type="Rhea" id="RHEA-COMP:16092"/>
        <dbReference type="ChEBI" id="CHEBI:15378"/>
        <dbReference type="ChEBI" id="CHEBI:17509"/>
        <dbReference type="ChEBI" id="CHEBI:59789"/>
        <dbReference type="ChEBI" id="CHEBI:65315"/>
        <dbReference type="ChEBI" id="CHEBI:82930"/>
        <dbReference type="EC" id="2.5.1.25"/>
    </reaction>
</comment>
<evidence type="ECO:0000259" key="9">
    <source>
        <dbReference type="SMART" id="SM01144"/>
    </source>
</evidence>
<evidence type="ECO:0000313" key="12">
    <source>
        <dbReference type="Proteomes" id="UP000693970"/>
    </source>
</evidence>
<evidence type="ECO:0000256" key="2">
    <source>
        <dbReference type="ARBA" id="ARBA00022679"/>
    </source>
</evidence>
<evidence type="ECO:0000256" key="8">
    <source>
        <dbReference type="SAM" id="SignalP"/>
    </source>
</evidence>
<feature type="signal peptide" evidence="8">
    <location>
        <begin position="1"/>
        <end position="27"/>
    </location>
</feature>
<keyword evidence="8" id="KW-0732">Signal</keyword>